<proteinExistence type="predicted"/>
<name>Q17VJ2_HELAH</name>
<accession>Q17VJ2</accession>
<dbReference type="RefSeq" id="WP_011578417.1">
    <property type="nucleotide sequence ID" value="NC_008229.1"/>
</dbReference>
<keyword evidence="2" id="KW-1185">Reference proteome</keyword>
<dbReference type="KEGG" id="hac:Hac_1626"/>
<dbReference type="AlphaFoldDB" id="Q17VJ2"/>
<dbReference type="Proteomes" id="UP000000775">
    <property type="component" value="Chromosome"/>
</dbReference>
<dbReference type="BioCyc" id="HACI382638:HAC_RS06895-MONOMER"/>
<protein>
    <submittedName>
        <fullName evidence="1">Uncharacterized protein</fullName>
    </submittedName>
</protein>
<dbReference type="STRING" id="382638.Hac_1626"/>
<dbReference type="GeneID" id="31758878"/>
<dbReference type="HOGENOM" id="CLU_2954163_0_0_7"/>
<reference evidence="1 2" key="1">
    <citation type="journal article" date="2006" name="PLoS Genet.">
        <title>Who ate whom? Adaptive Helicobacter genomic changes that accompanied a host jump from early humans to large felines.</title>
        <authorList>
            <person name="Eppinger M."/>
            <person name="Baar C."/>
            <person name="Linz B."/>
            <person name="Raddatz G."/>
            <person name="Lanz C."/>
            <person name="Keller H."/>
            <person name="Morelli G."/>
            <person name="Gressmann H."/>
            <person name="Achtman M."/>
            <person name="Schuster S.C."/>
        </authorList>
    </citation>
    <scope>NUCLEOTIDE SEQUENCE [LARGE SCALE GENOMIC DNA]</scope>
    <source>
        <strain evidence="1 2">Sheeba</strain>
    </source>
</reference>
<evidence type="ECO:0000313" key="2">
    <source>
        <dbReference type="Proteomes" id="UP000000775"/>
    </source>
</evidence>
<sequence>MKKNRIIRKLEKIKKIKKKPFNFFKNPRYRDFIAQIKSKQESDEELLERLETICLNGRL</sequence>
<dbReference type="EMBL" id="AM260522">
    <property type="protein sequence ID" value="CAK00334.1"/>
    <property type="molecule type" value="Genomic_DNA"/>
</dbReference>
<gene>
    <name evidence="1" type="primary">Hac prophage II orf22</name>
    <name evidence="1" type="ordered locus">Hac_1626</name>
</gene>
<evidence type="ECO:0000313" key="1">
    <source>
        <dbReference type="EMBL" id="CAK00334.1"/>
    </source>
</evidence>
<organism evidence="1 2">
    <name type="scientific">Helicobacter acinonychis (strain Sheeba)</name>
    <dbReference type="NCBI Taxonomy" id="382638"/>
    <lineage>
        <taxon>Bacteria</taxon>
        <taxon>Pseudomonadati</taxon>
        <taxon>Campylobacterota</taxon>
        <taxon>Epsilonproteobacteria</taxon>
        <taxon>Campylobacterales</taxon>
        <taxon>Helicobacteraceae</taxon>
        <taxon>Helicobacter</taxon>
    </lineage>
</organism>